<organism evidence="1">
    <name type="scientific">Zea mays</name>
    <name type="common">Maize</name>
    <dbReference type="NCBI Taxonomy" id="4577"/>
    <lineage>
        <taxon>Eukaryota</taxon>
        <taxon>Viridiplantae</taxon>
        <taxon>Streptophyta</taxon>
        <taxon>Embryophyta</taxon>
        <taxon>Tracheophyta</taxon>
        <taxon>Spermatophyta</taxon>
        <taxon>Magnoliopsida</taxon>
        <taxon>Liliopsida</taxon>
        <taxon>Poales</taxon>
        <taxon>Poaceae</taxon>
        <taxon>PACMAD clade</taxon>
        <taxon>Panicoideae</taxon>
        <taxon>Andropogonodae</taxon>
        <taxon>Andropogoneae</taxon>
        <taxon>Tripsacinae</taxon>
        <taxon>Zea</taxon>
    </lineage>
</organism>
<evidence type="ECO:0000313" key="1">
    <source>
        <dbReference type="EMBL" id="AQK55131.1"/>
    </source>
</evidence>
<proteinExistence type="predicted"/>
<gene>
    <name evidence="1" type="ORF">ZEAMMB73_Zm00001d051794</name>
</gene>
<accession>A0A1D6Q9T7</accession>
<dbReference type="eggNOG" id="KOG1175">
    <property type="taxonomic scope" value="Eukaryota"/>
</dbReference>
<name>A0A1D6Q9T7_MAIZE</name>
<sequence length="54" mass="6035">MWNVSDLPLYLRQPRSGEVAPGNSKEVAAALSQALRNSLERMSSSEMHLRSTDF</sequence>
<dbReference type="PaxDb" id="4577-GRMZM2G053588_P01"/>
<reference evidence="1" key="1">
    <citation type="submission" date="2015-12" db="EMBL/GenBank/DDBJ databases">
        <title>Update maize B73 reference genome by single molecule sequencing technologies.</title>
        <authorList>
            <consortium name="Maize Genome Sequencing Project"/>
            <person name="Ware D."/>
        </authorList>
    </citation>
    <scope>NUCLEOTIDE SEQUENCE</scope>
    <source>
        <tissue evidence="1">Seedling</tissue>
    </source>
</reference>
<protein>
    <submittedName>
        <fullName evidence="1">Uncharacterized protein</fullName>
    </submittedName>
</protein>
<dbReference type="AlphaFoldDB" id="A0A1D6Q9T7"/>
<dbReference type="EMBL" id="CM000780">
    <property type="protein sequence ID" value="AQK55131.1"/>
    <property type="molecule type" value="Genomic_DNA"/>
</dbReference>